<dbReference type="GeneTree" id="ENSGT00940000158104"/>
<proteinExistence type="predicted"/>
<reference evidence="1" key="1">
    <citation type="submission" date="2019-03" db="UniProtKB">
        <authorList>
            <consortium name="Ensembl"/>
        </authorList>
    </citation>
    <scope>IDENTIFICATION</scope>
</reference>
<dbReference type="AlphaFoldDB" id="A0A452TCB6"/>
<evidence type="ECO:0000313" key="1">
    <source>
        <dbReference type="Ensembl" id="ENSUMAP00000005627"/>
    </source>
</evidence>
<name>A0A452TCB6_URSMA</name>
<sequence>MIPVSHVLWAVTRLTLPSGLEDTGCVQWRGGSWGSGCRQQSARCRRASRNSLWSQTNQPRSVSMISGSRTGGHVLDLSKREIPSPSRLLSFSKLPEPTSRAISRAAEIMEASARHYKRRLMRSCFSSDVLPEDVLNTIANVSGCLPYMLPPRCPNTCLASKYRLITGACNNR</sequence>
<organism evidence="1">
    <name type="scientific">Ursus maritimus</name>
    <name type="common">Polar bear</name>
    <name type="synonym">Thalarctos maritimus</name>
    <dbReference type="NCBI Taxonomy" id="29073"/>
    <lineage>
        <taxon>Eukaryota</taxon>
        <taxon>Metazoa</taxon>
        <taxon>Chordata</taxon>
        <taxon>Craniata</taxon>
        <taxon>Vertebrata</taxon>
        <taxon>Euteleostomi</taxon>
        <taxon>Mammalia</taxon>
        <taxon>Eutheria</taxon>
        <taxon>Laurasiatheria</taxon>
        <taxon>Carnivora</taxon>
        <taxon>Caniformia</taxon>
        <taxon>Ursidae</taxon>
        <taxon>Ursus</taxon>
    </lineage>
</organism>
<accession>A0A452TCB6</accession>
<dbReference type="PROSITE" id="PS50292">
    <property type="entry name" value="PEROXIDASE_3"/>
    <property type="match status" value="1"/>
</dbReference>
<dbReference type="Ensembl" id="ENSUMAT00000006773.1">
    <property type="protein sequence ID" value="ENSUMAP00000005627.1"/>
    <property type="gene ID" value="ENSUMAG00000004436.1"/>
</dbReference>
<dbReference type="InterPro" id="IPR019791">
    <property type="entry name" value="Haem_peroxidase_animal"/>
</dbReference>
<protein>
    <submittedName>
        <fullName evidence="1">Uncharacterized protein</fullName>
    </submittedName>
</protein>